<dbReference type="InterPro" id="IPR036388">
    <property type="entry name" value="WH-like_DNA-bd_sf"/>
</dbReference>
<sequence>MAKKIYSTELKLEIVKKYLSDNVSFGMLAQECNINKEDIQKWFVVYREHGEAVLSTVNGTYTRDFKINVVEHIHNCSDRSTAAYFNILIRGNHLNNSIMENFFGLLKFQLLYTKNLSLLKSLRRNL</sequence>
<dbReference type="PANTHER" id="PTHR33795">
    <property type="entry name" value="INSERTION ELEMENT IS150 PROTEIN INSJ"/>
    <property type="match status" value="1"/>
</dbReference>
<dbReference type="GO" id="GO:0043565">
    <property type="term" value="F:sequence-specific DNA binding"/>
    <property type="evidence" value="ECO:0007669"/>
    <property type="project" value="InterPro"/>
</dbReference>
<comment type="caution">
    <text evidence="1">The sequence shown here is derived from an EMBL/GenBank/DDBJ whole genome shotgun (WGS) entry which is preliminary data.</text>
</comment>
<dbReference type="InterPro" id="IPR052057">
    <property type="entry name" value="IS150/IS1296_orfA-like"/>
</dbReference>
<dbReference type="InterPro" id="IPR010921">
    <property type="entry name" value="Trp_repressor/repl_initiator"/>
</dbReference>
<name>A0A6G4CTU9_CLOBO</name>
<dbReference type="SUPFAM" id="SSF48295">
    <property type="entry name" value="TrpR-like"/>
    <property type="match status" value="1"/>
</dbReference>
<dbReference type="Gene3D" id="1.10.10.10">
    <property type="entry name" value="Winged helix-like DNA-binding domain superfamily/Winged helix DNA-binding domain"/>
    <property type="match status" value="1"/>
</dbReference>
<reference evidence="1" key="1">
    <citation type="submission" date="2019-02" db="EMBL/GenBank/DDBJ databases">
        <title>Genome sequencing of Clostridium botulinum clinical isolates.</title>
        <authorList>
            <person name="Brunt J."/>
            <person name="Van Vliet A.H.M."/>
            <person name="Stringer S.C."/>
            <person name="Grant K.A."/>
            <person name="Carter A.C."/>
            <person name="Peck M.W."/>
        </authorList>
    </citation>
    <scope>NUCLEOTIDE SEQUENCE</scope>
    <source>
        <strain evidence="1">H114400598</strain>
    </source>
</reference>
<evidence type="ECO:0000313" key="1">
    <source>
        <dbReference type="EMBL" id="NEZ77019.1"/>
    </source>
</evidence>
<organism evidence="1">
    <name type="scientific">Clostridium botulinum</name>
    <dbReference type="NCBI Taxonomy" id="1491"/>
    <lineage>
        <taxon>Bacteria</taxon>
        <taxon>Bacillati</taxon>
        <taxon>Bacillota</taxon>
        <taxon>Clostridia</taxon>
        <taxon>Eubacteriales</taxon>
        <taxon>Clostridiaceae</taxon>
        <taxon>Clostridium</taxon>
    </lineage>
</organism>
<dbReference type="EMBL" id="SGKT01000063">
    <property type="protein sequence ID" value="NEZ77019.1"/>
    <property type="molecule type" value="Genomic_DNA"/>
</dbReference>
<dbReference type="PANTHER" id="PTHR33795:SF1">
    <property type="entry name" value="INSERTION ELEMENT IS150 PROTEIN INSJ"/>
    <property type="match status" value="1"/>
</dbReference>
<accession>A0A6G4CTU9</accession>
<proteinExistence type="predicted"/>
<protein>
    <submittedName>
        <fullName evidence="1">Transposase</fullName>
    </submittedName>
</protein>
<dbReference type="AlphaFoldDB" id="A0A6G4CTU9"/>
<gene>
    <name evidence="1" type="ORF">EXM56_17285</name>
</gene>